<dbReference type="Pfam" id="PF11925">
    <property type="entry name" value="DUF3443"/>
    <property type="match status" value="1"/>
</dbReference>
<accession>A0ABD6Q1A4</accession>
<proteinExistence type="predicted"/>
<evidence type="ECO:0000313" key="2">
    <source>
        <dbReference type="EMBL" id="OJA45422.1"/>
    </source>
</evidence>
<evidence type="ECO:0008006" key="4">
    <source>
        <dbReference type="Google" id="ProtNLM"/>
    </source>
</evidence>
<feature type="chain" id="PRO_5044755576" description="DUF3443 domain-containing protein" evidence="1">
    <location>
        <begin position="25"/>
        <end position="397"/>
    </location>
</feature>
<dbReference type="InterPro" id="IPR021847">
    <property type="entry name" value="DUF3443"/>
</dbReference>
<dbReference type="PROSITE" id="PS51257">
    <property type="entry name" value="PROKAR_LIPOPROTEIN"/>
    <property type="match status" value="1"/>
</dbReference>
<dbReference type="EMBL" id="MEAU01000026">
    <property type="protein sequence ID" value="OJA45422.1"/>
    <property type="molecule type" value="Genomic_DNA"/>
</dbReference>
<gene>
    <name evidence="2" type="ORF">BGV66_18530</name>
</gene>
<organism evidence="2 3">
    <name type="scientific">Burkholderia ubonensis</name>
    <dbReference type="NCBI Taxonomy" id="101571"/>
    <lineage>
        <taxon>Bacteria</taxon>
        <taxon>Pseudomonadati</taxon>
        <taxon>Pseudomonadota</taxon>
        <taxon>Betaproteobacteria</taxon>
        <taxon>Burkholderiales</taxon>
        <taxon>Burkholderiaceae</taxon>
        <taxon>Burkholderia</taxon>
        <taxon>Burkholderia cepacia complex</taxon>
    </lineage>
</organism>
<name>A0ABD6Q1A4_9BURK</name>
<protein>
    <recommendedName>
        <fullName evidence="4">DUF3443 domain-containing protein</fullName>
    </recommendedName>
</protein>
<dbReference type="AlphaFoldDB" id="A0ABD6Q1A4"/>
<reference evidence="3" key="1">
    <citation type="submission" date="2016-08" db="EMBL/GenBank/DDBJ databases">
        <title>Population biology and virulence potential of Burkholderia ubonensis.</title>
        <authorList>
            <person name="Price E.P."/>
            <person name="Currie B.J."/>
            <person name="Wagner D.M."/>
        </authorList>
    </citation>
    <scope>NUCLEOTIDE SEQUENCE [LARGE SCALE GENOMIC DNA]</scope>
    <source>
        <strain evidence="3">MSMB0103</strain>
    </source>
</reference>
<sequence length="397" mass="41267">MKTKLPFTRGLVAIGLAFAVALLAGCGGDGGGGNAKAGDNPSAAVANTIPVAVQNLTNRPMVSVTVCEPGSTNCQTIDNILLDTGSTGLRLVGSVASLVAGNPHVATANGEQLAECMPFGAGNTWGSVRTADVKMAGEIARNVPIQIIGDMDASSVPPSCTRRGRMLNTVENLGFNGILGVDVNASDCGAHCADSTDYGVYFSCSNGAGCSDTTVPIAQQVVNPVTHFATDNNGVILQMPPVADMGQASVTGSLTFGIETQANNRFAASQKLITMADGSLSVDDDHIFLDHAVFDSGTPTYVFPDFSVRQCDDFYCPESTLTETVQLKDAHGTRAAVDMLVGNASQLLATRNVAFKNLAVSSYAEPVLVGMPFFYGRSVYYGFDRSASNGSEPYVAF</sequence>
<feature type="signal peptide" evidence="1">
    <location>
        <begin position="1"/>
        <end position="24"/>
    </location>
</feature>
<dbReference type="RefSeq" id="WP_063802250.1">
    <property type="nucleotide sequence ID" value="NZ_LPAD01000100.1"/>
</dbReference>
<dbReference type="Proteomes" id="UP000183667">
    <property type="component" value="Unassembled WGS sequence"/>
</dbReference>
<evidence type="ECO:0000256" key="1">
    <source>
        <dbReference type="SAM" id="SignalP"/>
    </source>
</evidence>
<evidence type="ECO:0000313" key="3">
    <source>
        <dbReference type="Proteomes" id="UP000183667"/>
    </source>
</evidence>
<comment type="caution">
    <text evidence="2">The sequence shown here is derived from an EMBL/GenBank/DDBJ whole genome shotgun (WGS) entry which is preliminary data.</text>
</comment>
<keyword evidence="1" id="KW-0732">Signal</keyword>